<reference evidence="4" key="1">
    <citation type="submission" date="2021-02" db="EMBL/GenBank/DDBJ databases">
        <authorList>
            <person name="Dougan E. K."/>
            <person name="Rhodes N."/>
            <person name="Thang M."/>
            <person name="Chan C."/>
        </authorList>
    </citation>
    <scope>NUCLEOTIDE SEQUENCE</scope>
</reference>
<dbReference type="Pfam" id="PF09739">
    <property type="entry name" value="MCM_bind"/>
    <property type="match status" value="1"/>
</dbReference>
<dbReference type="GO" id="GO:0005634">
    <property type="term" value="C:nucleus"/>
    <property type="evidence" value="ECO:0007669"/>
    <property type="project" value="UniProtKB-SubCell"/>
</dbReference>
<dbReference type="GO" id="GO:0003682">
    <property type="term" value="F:chromatin binding"/>
    <property type="evidence" value="ECO:0007669"/>
    <property type="project" value="TreeGrafter"/>
</dbReference>
<evidence type="ECO:0000256" key="3">
    <source>
        <dbReference type="SAM" id="MobiDB-lite"/>
    </source>
</evidence>
<dbReference type="GO" id="GO:0006261">
    <property type="term" value="P:DNA-templated DNA replication"/>
    <property type="evidence" value="ECO:0007669"/>
    <property type="project" value="TreeGrafter"/>
</dbReference>
<dbReference type="InterPro" id="IPR019140">
    <property type="entry name" value="MCM_complex-bd"/>
</dbReference>
<accession>A0A813KC79</accession>
<evidence type="ECO:0000313" key="5">
    <source>
        <dbReference type="Proteomes" id="UP000626109"/>
    </source>
</evidence>
<gene>
    <name evidence="4" type="ORF">PGLA2088_LOCUS31274</name>
</gene>
<dbReference type="PANTHER" id="PTHR13489:SF0">
    <property type="entry name" value="MINI-CHROMOSOME MAINTENANCE COMPLEX-BINDING PROTEIN"/>
    <property type="match status" value="1"/>
</dbReference>
<sequence>TPPTSKRPRQDEDIDMALPPPPAAPAEDGALPAQRRQRGSSDGALEVAPEKGQGPKNSDEFGLNFPLHWEEQRGSGSSTACIVKLYDDNAETLKVCEVVEILGVLCVDPELANLGQALVVGPFADARNPSTALVPRLHGLIVRRLPFYNPLLPFTPQWLSEARLASAFQRRLAAPGALAAARGVAISLLTRGLGGDALAAEYVLMLLASRVFARHGDMGLGRWSMNVTRWPEAGAARPAQVAALVEAVSELVPRAVHLPVTAESLSSGRWRPSKDFDANRLVS</sequence>
<comment type="subcellular location">
    <subcellularLocation>
        <location evidence="1">Nucleus</location>
    </subcellularLocation>
</comment>
<evidence type="ECO:0000313" key="4">
    <source>
        <dbReference type="EMBL" id="CAE8699694.1"/>
    </source>
</evidence>
<comment type="caution">
    <text evidence="4">The sequence shown here is derived from an EMBL/GenBank/DDBJ whole genome shotgun (WGS) entry which is preliminary data.</text>
</comment>
<evidence type="ECO:0000256" key="2">
    <source>
        <dbReference type="ARBA" id="ARBA00023242"/>
    </source>
</evidence>
<organism evidence="4 5">
    <name type="scientific">Polarella glacialis</name>
    <name type="common">Dinoflagellate</name>
    <dbReference type="NCBI Taxonomy" id="89957"/>
    <lineage>
        <taxon>Eukaryota</taxon>
        <taxon>Sar</taxon>
        <taxon>Alveolata</taxon>
        <taxon>Dinophyceae</taxon>
        <taxon>Suessiales</taxon>
        <taxon>Suessiaceae</taxon>
        <taxon>Polarella</taxon>
    </lineage>
</organism>
<evidence type="ECO:0000256" key="1">
    <source>
        <dbReference type="ARBA" id="ARBA00004123"/>
    </source>
</evidence>
<proteinExistence type="predicted"/>
<keyword evidence="2" id="KW-0539">Nucleus</keyword>
<dbReference type="AlphaFoldDB" id="A0A813KC79"/>
<dbReference type="Proteomes" id="UP000626109">
    <property type="component" value="Unassembled WGS sequence"/>
</dbReference>
<dbReference type="PANTHER" id="PTHR13489">
    <property type="entry name" value="MINI-CHROMOSOME MAINTENANCE COMPLEX-BINDING PROTEIN"/>
    <property type="match status" value="1"/>
</dbReference>
<protein>
    <submittedName>
        <fullName evidence="4">Uncharacterized protein</fullName>
    </submittedName>
</protein>
<feature type="non-terminal residue" evidence="4">
    <location>
        <position position="283"/>
    </location>
</feature>
<feature type="region of interest" description="Disordered" evidence="3">
    <location>
        <begin position="1"/>
        <end position="63"/>
    </location>
</feature>
<dbReference type="EMBL" id="CAJNNW010029279">
    <property type="protein sequence ID" value="CAE8699694.1"/>
    <property type="molecule type" value="Genomic_DNA"/>
</dbReference>
<name>A0A813KC79_POLGL</name>
<feature type="non-terminal residue" evidence="4">
    <location>
        <position position="1"/>
    </location>
</feature>